<protein>
    <submittedName>
        <fullName evidence="1">Uncharacterized protein</fullName>
    </submittedName>
</protein>
<proteinExistence type="predicted"/>
<accession>A0ABV0SQM5</accession>
<gene>
    <name evidence="1" type="ORF">ILYODFUR_031187</name>
</gene>
<organism evidence="1 2">
    <name type="scientific">Ilyodon furcidens</name>
    <name type="common">goldbreast splitfin</name>
    <dbReference type="NCBI Taxonomy" id="33524"/>
    <lineage>
        <taxon>Eukaryota</taxon>
        <taxon>Metazoa</taxon>
        <taxon>Chordata</taxon>
        <taxon>Craniata</taxon>
        <taxon>Vertebrata</taxon>
        <taxon>Euteleostomi</taxon>
        <taxon>Actinopterygii</taxon>
        <taxon>Neopterygii</taxon>
        <taxon>Teleostei</taxon>
        <taxon>Neoteleostei</taxon>
        <taxon>Acanthomorphata</taxon>
        <taxon>Ovalentaria</taxon>
        <taxon>Atherinomorphae</taxon>
        <taxon>Cyprinodontiformes</taxon>
        <taxon>Goodeidae</taxon>
        <taxon>Ilyodon</taxon>
    </lineage>
</organism>
<dbReference type="Proteomes" id="UP001482620">
    <property type="component" value="Unassembled WGS sequence"/>
</dbReference>
<name>A0ABV0SQM5_9TELE</name>
<reference evidence="1 2" key="1">
    <citation type="submission" date="2021-06" db="EMBL/GenBank/DDBJ databases">
        <authorList>
            <person name="Palmer J.M."/>
        </authorList>
    </citation>
    <scope>NUCLEOTIDE SEQUENCE [LARGE SCALE GENOMIC DNA]</scope>
    <source>
        <strain evidence="2">if_2019</strain>
        <tissue evidence="1">Muscle</tissue>
    </source>
</reference>
<evidence type="ECO:0000313" key="2">
    <source>
        <dbReference type="Proteomes" id="UP001482620"/>
    </source>
</evidence>
<evidence type="ECO:0000313" key="1">
    <source>
        <dbReference type="EMBL" id="MEQ2222895.1"/>
    </source>
</evidence>
<comment type="caution">
    <text evidence="1">The sequence shown here is derived from an EMBL/GenBank/DDBJ whole genome shotgun (WGS) entry which is preliminary data.</text>
</comment>
<sequence length="113" mass="13490">MKDPFPGYAAEYQEPLTEQNKTELKGFFSQRNAVQWLLEMHEFILLALGCPHATDRYKPFWSVKEAMQFYMDNKEVEVPDSVEENFPEIIQLSQILEVWKYVVTSKQKWMNHE</sequence>
<dbReference type="EMBL" id="JAHRIQ010004783">
    <property type="protein sequence ID" value="MEQ2222895.1"/>
    <property type="molecule type" value="Genomic_DNA"/>
</dbReference>
<keyword evidence="2" id="KW-1185">Reference proteome</keyword>